<evidence type="ECO:0000313" key="2">
    <source>
        <dbReference type="EMBL" id="KAI9244496.1"/>
    </source>
</evidence>
<reference evidence="2" key="1">
    <citation type="journal article" date="2022" name="IScience">
        <title>Evolution of zygomycete secretomes and the origins of terrestrial fungal ecologies.</title>
        <authorList>
            <person name="Chang Y."/>
            <person name="Wang Y."/>
            <person name="Mondo S."/>
            <person name="Ahrendt S."/>
            <person name="Andreopoulos W."/>
            <person name="Barry K."/>
            <person name="Beard J."/>
            <person name="Benny G.L."/>
            <person name="Blankenship S."/>
            <person name="Bonito G."/>
            <person name="Cuomo C."/>
            <person name="Desiro A."/>
            <person name="Gervers K.A."/>
            <person name="Hundley H."/>
            <person name="Kuo A."/>
            <person name="LaButti K."/>
            <person name="Lang B.F."/>
            <person name="Lipzen A."/>
            <person name="O'Donnell K."/>
            <person name="Pangilinan J."/>
            <person name="Reynolds N."/>
            <person name="Sandor L."/>
            <person name="Smith M.E."/>
            <person name="Tsang A."/>
            <person name="Grigoriev I.V."/>
            <person name="Stajich J.E."/>
            <person name="Spatafora J.W."/>
        </authorList>
    </citation>
    <scope>NUCLEOTIDE SEQUENCE</scope>
    <source>
        <strain evidence="2">RSA 2281</strain>
    </source>
</reference>
<sequence length="354" mass="41986">MVKQRSKKYNYEYDEDYDEVEDERAIIKKAYNNSMLERCNRNAKADKPSNTKLQSDNDDEDYDDDVVYQQTRKPSQYWDLQEKSRGIKNMPHHTLPSMRLEPHYIDYRSDNWKKFEQGVINYMILKNAFPSIEESNTQTRLLVRNILQDDYNPRRGVHIESPTFQFQKRLGYHRTQLHNAVRYWLLSYEFPGINFLQNVKTHKDKFIHMIEDNRFAYQDYNLEGEFLYSKCIAHCIQKVLFSSRSRSRLTPRPSVIPRQCIALMMLMMYYRMKVYIGTEKVPESEKRVIEVETENQDFATGKCWDKIDLGSCVNWKPVVAYITQHVVTNGHGSFSGQGSATVRSLFGSVIRKKR</sequence>
<keyword evidence="3" id="KW-1185">Reference proteome</keyword>
<dbReference type="Proteomes" id="UP001209540">
    <property type="component" value="Unassembled WGS sequence"/>
</dbReference>
<proteinExistence type="predicted"/>
<protein>
    <submittedName>
        <fullName evidence="2">Uncharacterized protein</fullName>
    </submittedName>
</protein>
<name>A0AAD5P764_9FUNG</name>
<comment type="caution">
    <text evidence="2">The sequence shown here is derived from an EMBL/GenBank/DDBJ whole genome shotgun (WGS) entry which is preliminary data.</text>
</comment>
<gene>
    <name evidence="2" type="ORF">BDA99DRAFT_544029</name>
</gene>
<accession>A0AAD5P764</accession>
<reference evidence="2" key="2">
    <citation type="submission" date="2023-02" db="EMBL/GenBank/DDBJ databases">
        <authorList>
            <consortium name="DOE Joint Genome Institute"/>
            <person name="Mondo S.J."/>
            <person name="Chang Y."/>
            <person name="Wang Y."/>
            <person name="Ahrendt S."/>
            <person name="Andreopoulos W."/>
            <person name="Barry K."/>
            <person name="Beard J."/>
            <person name="Benny G.L."/>
            <person name="Blankenship S."/>
            <person name="Bonito G."/>
            <person name="Cuomo C."/>
            <person name="Desiro A."/>
            <person name="Gervers K.A."/>
            <person name="Hundley H."/>
            <person name="Kuo A."/>
            <person name="LaButti K."/>
            <person name="Lang B.F."/>
            <person name="Lipzen A."/>
            <person name="O'Donnell K."/>
            <person name="Pangilinan J."/>
            <person name="Reynolds N."/>
            <person name="Sandor L."/>
            <person name="Smith M.W."/>
            <person name="Tsang A."/>
            <person name="Grigoriev I.V."/>
            <person name="Stajich J.E."/>
            <person name="Spatafora J.W."/>
        </authorList>
    </citation>
    <scope>NUCLEOTIDE SEQUENCE</scope>
    <source>
        <strain evidence="2">RSA 2281</strain>
    </source>
</reference>
<evidence type="ECO:0000256" key="1">
    <source>
        <dbReference type="SAM" id="MobiDB-lite"/>
    </source>
</evidence>
<dbReference type="AlphaFoldDB" id="A0AAD5P764"/>
<evidence type="ECO:0000313" key="3">
    <source>
        <dbReference type="Proteomes" id="UP001209540"/>
    </source>
</evidence>
<feature type="compositionally biased region" description="Basic and acidic residues" evidence="1">
    <location>
        <begin position="39"/>
        <end position="49"/>
    </location>
</feature>
<feature type="region of interest" description="Disordered" evidence="1">
    <location>
        <begin position="39"/>
        <end position="62"/>
    </location>
</feature>
<dbReference type="EMBL" id="JAIXMP010000059">
    <property type="protein sequence ID" value="KAI9244496.1"/>
    <property type="molecule type" value="Genomic_DNA"/>
</dbReference>
<organism evidence="2 3">
    <name type="scientific">Phascolomyces articulosus</name>
    <dbReference type="NCBI Taxonomy" id="60185"/>
    <lineage>
        <taxon>Eukaryota</taxon>
        <taxon>Fungi</taxon>
        <taxon>Fungi incertae sedis</taxon>
        <taxon>Mucoromycota</taxon>
        <taxon>Mucoromycotina</taxon>
        <taxon>Mucoromycetes</taxon>
        <taxon>Mucorales</taxon>
        <taxon>Lichtheimiaceae</taxon>
        <taxon>Phascolomyces</taxon>
    </lineage>
</organism>